<name>A0A9K3Q3J3_9STRA</name>
<comment type="caution">
    <text evidence="1">The sequence shown here is derived from an EMBL/GenBank/DDBJ whole genome shotgun (WGS) entry which is preliminary data.</text>
</comment>
<reference evidence="1" key="1">
    <citation type="journal article" date="2021" name="Sci. Rep.">
        <title>Diploid genomic architecture of Nitzschia inconspicua, an elite biomass production diatom.</title>
        <authorList>
            <person name="Oliver A."/>
            <person name="Podell S."/>
            <person name="Pinowska A."/>
            <person name="Traller J.C."/>
            <person name="Smith S.R."/>
            <person name="McClure R."/>
            <person name="Beliaev A."/>
            <person name="Bohutskyi P."/>
            <person name="Hill E.A."/>
            <person name="Rabines A."/>
            <person name="Zheng H."/>
            <person name="Allen L.Z."/>
            <person name="Kuo A."/>
            <person name="Grigoriev I.V."/>
            <person name="Allen A.E."/>
            <person name="Hazlebeck D."/>
            <person name="Allen E.E."/>
        </authorList>
    </citation>
    <scope>NUCLEOTIDE SEQUENCE</scope>
    <source>
        <strain evidence="1">Hildebrandi</strain>
    </source>
</reference>
<protein>
    <submittedName>
        <fullName evidence="1">Ecdysteroid kinase</fullName>
    </submittedName>
</protein>
<reference evidence="1" key="2">
    <citation type="submission" date="2021-04" db="EMBL/GenBank/DDBJ databases">
        <authorList>
            <person name="Podell S."/>
        </authorList>
    </citation>
    <scope>NUCLEOTIDE SEQUENCE</scope>
    <source>
        <strain evidence="1">Hildebrandi</strain>
    </source>
</reference>
<gene>
    <name evidence="1" type="ORF">IV203_029719</name>
</gene>
<dbReference type="Proteomes" id="UP000693970">
    <property type="component" value="Unassembled WGS sequence"/>
</dbReference>
<accession>A0A9K3Q3J3</accession>
<sequence length="332" mass="36976">MKASEALALAKAADPDVVSVSSQTQIARLWAGMGSIVRLQCKDSSGNSRTIIAKHINCSNPQSFGDQRKAASYRVEATFYASDYCKELSDFGICCRGLHTEDNGKGDITILMDPLPNHTINFMNGDVAEAAIRSVAKLHAYFWGNEKANAAVAAGLAQQGTYWYLDTRPDEYDSMSNRGLSGKLKKVAYAIDEALKEHKFQTICHGDLKACNMSLSSNPSYVTFVDFQYLGKACPAKDLAYLFCCGMDVDGDFMGRQEREYLQLYIDELLLNNVGRDKKIPLPTLEDLKEALDLAYCDLFRWMLGWGIWGNSFLQERVERVLSDGTIEKLCQ</sequence>
<proteinExistence type="predicted"/>
<dbReference type="AlphaFoldDB" id="A0A9K3Q3J3"/>
<dbReference type="PANTHER" id="PTHR11012">
    <property type="entry name" value="PROTEIN KINASE-LIKE DOMAIN-CONTAINING"/>
    <property type="match status" value="1"/>
</dbReference>
<dbReference type="OrthoDB" id="411145at2759"/>
<dbReference type="EMBL" id="JAGRRH010000007">
    <property type="protein sequence ID" value="KAG7367049.1"/>
    <property type="molecule type" value="Genomic_DNA"/>
</dbReference>
<dbReference type="InterPro" id="IPR004119">
    <property type="entry name" value="EcKL"/>
</dbReference>
<keyword evidence="2" id="KW-1185">Reference proteome</keyword>
<keyword evidence="1" id="KW-0808">Transferase</keyword>
<evidence type="ECO:0000313" key="2">
    <source>
        <dbReference type="Proteomes" id="UP000693970"/>
    </source>
</evidence>
<dbReference type="Pfam" id="PF02958">
    <property type="entry name" value="EcKL"/>
    <property type="match status" value="1"/>
</dbReference>
<organism evidence="1 2">
    <name type="scientific">Nitzschia inconspicua</name>
    <dbReference type="NCBI Taxonomy" id="303405"/>
    <lineage>
        <taxon>Eukaryota</taxon>
        <taxon>Sar</taxon>
        <taxon>Stramenopiles</taxon>
        <taxon>Ochrophyta</taxon>
        <taxon>Bacillariophyta</taxon>
        <taxon>Bacillariophyceae</taxon>
        <taxon>Bacillariophycidae</taxon>
        <taxon>Bacillariales</taxon>
        <taxon>Bacillariaceae</taxon>
        <taxon>Nitzschia</taxon>
    </lineage>
</organism>
<evidence type="ECO:0000313" key="1">
    <source>
        <dbReference type="EMBL" id="KAG7367049.1"/>
    </source>
</evidence>
<keyword evidence="1" id="KW-0418">Kinase</keyword>
<dbReference type="GO" id="GO:0016301">
    <property type="term" value="F:kinase activity"/>
    <property type="evidence" value="ECO:0007669"/>
    <property type="project" value="UniProtKB-KW"/>
</dbReference>
<dbReference type="PANTHER" id="PTHR11012:SF30">
    <property type="entry name" value="PROTEIN KINASE-LIKE DOMAIN-CONTAINING"/>
    <property type="match status" value="1"/>
</dbReference>